<dbReference type="OrthoDB" id="408631at2759"/>
<name>A0A835BQS4_9POAL</name>
<dbReference type="Pfam" id="PF07859">
    <property type="entry name" value="Abhydrolase_3"/>
    <property type="match status" value="3"/>
</dbReference>
<dbReference type="PANTHER" id="PTHR23024">
    <property type="entry name" value="ARYLACETAMIDE DEACETYLASE"/>
    <property type="match status" value="1"/>
</dbReference>
<feature type="compositionally biased region" description="Basic residues" evidence="1">
    <location>
        <begin position="373"/>
        <end position="392"/>
    </location>
</feature>
<accession>A0A835BQS4</accession>
<feature type="domain" description="Alpha/beta hydrolase fold-3" evidence="2">
    <location>
        <begin position="497"/>
        <end position="722"/>
    </location>
</feature>
<gene>
    <name evidence="3" type="ORF">HU200_031195</name>
</gene>
<dbReference type="AlphaFoldDB" id="A0A835BQS4"/>
<dbReference type="SUPFAM" id="SSF53474">
    <property type="entry name" value="alpha/beta-Hydrolases"/>
    <property type="match status" value="3"/>
</dbReference>
<comment type="caution">
    <text evidence="3">The sequence shown here is derived from an EMBL/GenBank/DDBJ whole genome shotgun (WGS) entry which is preliminary data.</text>
</comment>
<dbReference type="PANTHER" id="PTHR23024:SF635">
    <property type="entry name" value="OS07G0162700 PROTEIN"/>
    <property type="match status" value="1"/>
</dbReference>
<dbReference type="Gene3D" id="3.40.50.1820">
    <property type="entry name" value="alpha/beta hydrolase"/>
    <property type="match status" value="3"/>
</dbReference>
<evidence type="ECO:0000313" key="3">
    <source>
        <dbReference type="EMBL" id="KAF8704950.1"/>
    </source>
</evidence>
<sequence length="1123" mass="120227">MTVVCDRTSASLSIVPGEAEHDCLGIVQLLSDGTVVRPDAEVFPTTATTFPDVPGVQWKDVAYDASRGLKLRMYNPPAPAGEDKRLPVVVYFHGGGFCFGTFEHPHIHAFCLRLAAELPALVLSADYRLAPEHRLPAAIDDGASVLAWLRPAAEPWLAESADLTRVFVSGESAGGNLAHHVAVRFASESSTLAATGAAAAPLHVAGSILITPFFGGVERTGIESDPPAGVSLTVEMFDQFWRMSLPVGATRDHPAANPFGPGSPISLVTAAALPPVLVVAAGRDLLRDRVVGYAERLRGMGKAVELVGFDAEEHGFSVGQPWGQPATDMIRVMKRFVQEGALPVAASYRRPLELCAVVSPPASPPPLPGPTALHHRPGRRRHRWPRRPRAPHHRWAGLPPQALLLWPAVSTAPPPPTMSGDMAAPRIVDDYRGVIQLFSDGTVVRSDPSVLRPPELFPDVPGVQWQDVVYDAAHSLKLRMYRPSSPAPAAAARLPVLVYFHSGGFCLGTFEQPNFHTGCLRLASELPAVVLSADYRLGPEHRLPAAIDDAAAALTWLRDQAVTHPWLADESVDLARVFVAGESSGANMSHHVAVRHGSGQLPLSPPLRVAGHVMVTPYFGGAERTAAEAAEPPLAGAVFTQEMYDTLWRLSLPAGATRDHPVANPFGPGSPPLEPVAFPSVLVVSAGRDILHERVLGYAVRLEEMGKPVELVVLEDQDHAFFSRQPWSEAASELIRVVKRFRRFDRGFVGSRHRTSTVNTIDDSTLTPPTTSGAAMGHSNRSTTPIDPPAMSGDTAAPHVVEDLLGLVRLLSDGSVVRGGEPVATKAEPSSLHVPGVQWKDTVYDAARGLKVRLYRPSPAAAGGGEGNTKLPVVVHFHGGGYCIGSYNEPGGSDYFRQRLAADLPALVLSVQYRLAPEHRLPAAIDDGATFLAWLRRQAAADLGGEPWLAESADFSRTFLTGVSAGANLAHHLAVQVGSGEAELAPARLAGCVLFSAFFGGVERVATETDPPDGVSLTVAMSDQLWRMALPVGATRDHPVVNPFGPDSPDLAAVALPPVLVEAPELDVLRDHVLRYAARLEEMGKAVELAEFAGQQHGFSVLKWDESNEELIRIVKRFVSKME</sequence>
<dbReference type="EMBL" id="JACEFO010001770">
    <property type="protein sequence ID" value="KAF8704950.1"/>
    <property type="molecule type" value="Genomic_DNA"/>
</dbReference>
<feature type="domain" description="Alpha/beta hydrolase fold-3" evidence="2">
    <location>
        <begin position="89"/>
        <end position="316"/>
    </location>
</feature>
<feature type="region of interest" description="Disordered" evidence="1">
    <location>
        <begin position="363"/>
        <end position="392"/>
    </location>
</feature>
<keyword evidence="4" id="KW-1185">Reference proteome</keyword>
<evidence type="ECO:0000256" key="1">
    <source>
        <dbReference type="SAM" id="MobiDB-lite"/>
    </source>
</evidence>
<proteinExistence type="predicted"/>
<evidence type="ECO:0000313" key="4">
    <source>
        <dbReference type="Proteomes" id="UP000636709"/>
    </source>
</evidence>
<feature type="domain" description="Alpha/beta hydrolase fold-3" evidence="2">
    <location>
        <begin position="874"/>
        <end position="1099"/>
    </location>
</feature>
<dbReference type="Proteomes" id="UP000636709">
    <property type="component" value="Unassembled WGS sequence"/>
</dbReference>
<organism evidence="3 4">
    <name type="scientific">Digitaria exilis</name>
    <dbReference type="NCBI Taxonomy" id="1010633"/>
    <lineage>
        <taxon>Eukaryota</taxon>
        <taxon>Viridiplantae</taxon>
        <taxon>Streptophyta</taxon>
        <taxon>Embryophyta</taxon>
        <taxon>Tracheophyta</taxon>
        <taxon>Spermatophyta</taxon>
        <taxon>Magnoliopsida</taxon>
        <taxon>Liliopsida</taxon>
        <taxon>Poales</taxon>
        <taxon>Poaceae</taxon>
        <taxon>PACMAD clade</taxon>
        <taxon>Panicoideae</taxon>
        <taxon>Panicodae</taxon>
        <taxon>Paniceae</taxon>
        <taxon>Anthephorinae</taxon>
        <taxon>Digitaria</taxon>
    </lineage>
</organism>
<dbReference type="GO" id="GO:0016787">
    <property type="term" value="F:hydrolase activity"/>
    <property type="evidence" value="ECO:0007669"/>
    <property type="project" value="InterPro"/>
</dbReference>
<protein>
    <recommendedName>
        <fullName evidence="2">Alpha/beta hydrolase fold-3 domain-containing protein</fullName>
    </recommendedName>
</protein>
<dbReference type="InterPro" id="IPR050466">
    <property type="entry name" value="Carboxylest/Gibb_receptor"/>
</dbReference>
<feature type="compositionally biased region" description="Polar residues" evidence="1">
    <location>
        <begin position="759"/>
        <end position="785"/>
    </location>
</feature>
<reference evidence="3" key="1">
    <citation type="submission" date="2020-07" db="EMBL/GenBank/DDBJ databases">
        <title>Genome sequence and genetic diversity analysis of an under-domesticated orphan crop, white fonio (Digitaria exilis).</title>
        <authorList>
            <person name="Bennetzen J.L."/>
            <person name="Chen S."/>
            <person name="Ma X."/>
            <person name="Wang X."/>
            <person name="Yssel A.E.J."/>
            <person name="Chaluvadi S.R."/>
            <person name="Johnson M."/>
            <person name="Gangashetty P."/>
            <person name="Hamidou F."/>
            <person name="Sanogo M.D."/>
            <person name="Zwaenepoel A."/>
            <person name="Wallace J."/>
            <person name="Van De Peer Y."/>
            <person name="Van Deynze A."/>
        </authorList>
    </citation>
    <scope>NUCLEOTIDE SEQUENCE</scope>
    <source>
        <tissue evidence="3">Leaves</tissue>
    </source>
</reference>
<dbReference type="InterPro" id="IPR029058">
    <property type="entry name" value="AB_hydrolase_fold"/>
</dbReference>
<feature type="region of interest" description="Disordered" evidence="1">
    <location>
        <begin position="759"/>
        <end position="786"/>
    </location>
</feature>
<dbReference type="InterPro" id="IPR013094">
    <property type="entry name" value="AB_hydrolase_3"/>
</dbReference>
<evidence type="ECO:0000259" key="2">
    <source>
        <dbReference type="Pfam" id="PF07859"/>
    </source>
</evidence>